<comment type="caution">
    <text evidence="1">The sequence shown here is derived from an EMBL/GenBank/DDBJ whole genome shotgun (WGS) entry which is preliminary data.</text>
</comment>
<evidence type="ECO:0000313" key="2">
    <source>
        <dbReference type="Proteomes" id="UP000228497"/>
    </source>
</evidence>
<organism evidence="1 2">
    <name type="scientific">Candidatus Kaiserbacteria bacterium CG17_big_fil_post_rev_8_21_14_2_50_51_7</name>
    <dbReference type="NCBI Taxonomy" id="1974613"/>
    <lineage>
        <taxon>Bacteria</taxon>
        <taxon>Candidatus Kaiseribacteriota</taxon>
    </lineage>
</organism>
<proteinExistence type="predicted"/>
<gene>
    <name evidence="1" type="ORF">COW49_03625</name>
</gene>
<sequence length="164" mass="18493">MLMKARPVPSPGIELPPSPIVSEVLVPPPFQRILNYIPGKVPISHLVLRVDRAEPRGIGSMNFCFLTNVLAEEREVHFHVNYYLTVESTRRKSVFQSNDWPTPGMEFVPESLVLIERRSAQGRLYFAPNAPGTWWNGDGVCLHRYVPSEYAVQQAQANGRNAPL</sequence>
<evidence type="ECO:0000313" key="1">
    <source>
        <dbReference type="EMBL" id="PIV86755.1"/>
    </source>
</evidence>
<dbReference type="AlphaFoldDB" id="A0A2M7FCS0"/>
<name>A0A2M7FCS0_9BACT</name>
<dbReference type="Proteomes" id="UP000228497">
    <property type="component" value="Unassembled WGS sequence"/>
</dbReference>
<accession>A0A2M7FCS0</accession>
<dbReference type="EMBL" id="PFFD01000168">
    <property type="protein sequence ID" value="PIV86755.1"/>
    <property type="molecule type" value="Genomic_DNA"/>
</dbReference>
<protein>
    <submittedName>
        <fullName evidence="1">Uncharacterized protein</fullName>
    </submittedName>
</protein>
<reference evidence="2" key="1">
    <citation type="submission" date="2017-09" db="EMBL/GenBank/DDBJ databases">
        <title>Depth-based differentiation of microbial function through sediment-hosted aquifers and enrichment of novel symbionts in the deep terrestrial subsurface.</title>
        <authorList>
            <person name="Probst A.J."/>
            <person name="Ladd B."/>
            <person name="Jarett J.K."/>
            <person name="Geller-Mcgrath D.E."/>
            <person name="Sieber C.M.K."/>
            <person name="Emerson J.B."/>
            <person name="Anantharaman K."/>
            <person name="Thomas B.C."/>
            <person name="Malmstrom R."/>
            <person name="Stieglmeier M."/>
            <person name="Klingl A."/>
            <person name="Woyke T."/>
            <person name="Ryan C.M."/>
            <person name="Banfield J.F."/>
        </authorList>
    </citation>
    <scope>NUCLEOTIDE SEQUENCE [LARGE SCALE GENOMIC DNA]</scope>
</reference>